<accession>A0AAF0R4U5</accession>
<evidence type="ECO:0000256" key="2">
    <source>
        <dbReference type="ARBA" id="ARBA00022737"/>
    </source>
</evidence>
<comment type="similarity">
    <text evidence="1">Belongs to the ClpA/ClpB family.</text>
</comment>
<dbReference type="InterPro" id="IPR027417">
    <property type="entry name" value="P-loop_NTPase"/>
</dbReference>
<dbReference type="Gene3D" id="3.40.50.300">
    <property type="entry name" value="P-loop containing nucleotide triphosphate hydrolases"/>
    <property type="match status" value="1"/>
</dbReference>
<evidence type="ECO:0000256" key="1">
    <source>
        <dbReference type="ARBA" id="ARBA00008675"/>
    </source>
</evidence>
<evidence type="ECO:0000259" key="4">
    <source>
        <dbReference type="PROSITE" id="PS51903"/>
    </source>
</evidence>
<dbReference type="AlphaFoldDB" id="A0AAF0R4U5"/>
<dbReference type="InterPro" id="IPR051650">
    <property type="entry name" value="SL_signaling_regulator"/>
</dbReference>
<gene>
    <name evidence="5" type="ORF">MTR67_024964</name>
</gene>
<dbReference type="PANTHER" id="PTHR43572">
    <property type="entry name" value="CHAPERONE PROTEIN CLPD, CHLOROPLASTIC"/>
    <property type="match status" value="1"/>
</dbReference>
<feature type="domain" description="Clp R" evidence="4">
    <location>
        <begin position="7"/>
        <end position="169"/>
    </location>
</feature>
<dbReference type="Proteomes" id="UP001234989">
    <property type="component" value="Chromosome 5"/>
</dbReference>
<evidence type="ECO:0000256" key="3">
    <source>
        <dbReference type="PROSITE-ProRule" id="PRU01251"/>
    </source>
</evidence>
<evidence type="ECO:0000313" key="5">
    <source>
        <dbReference type="EMBL" id="WMV31579.1"/>
    </source>
</evidence>
<dbReference type="Gene3D" id="1.10.1780.10">
    <property type="entry name" value="Clp, N-terminal domain"/>
    <property type="match status" value="1"/>
</dbReference>
<keyword evidence="2 3" id="KW-0677">Repeat</keyword>
<organism evidence="5 6">
    <name type="scientific">Solanum verrucosum</name>
    <dbReference type="NCBI Taxonomy" id="315347"/>
    <lineage>
        <taxon>Eukaryota</taxon>
        <taxon>Viridiplantae</taxon>
        <taxon>Streptophyta</taxon>
        <taxon>Embryophyta</taxon>
        <taxon>Tracheophyta</taxon>
        <taxon>Spermatophyta</taxon>
        <taxon>Magnoliopsida</taxon>
        <taxon>eudicotyledons</taxon>
        <taxon>Gunneridae</taxon>
        <taxon>Pentapetalae</taxon>
        <taxon>asterids</taxon>
        <taxon>lamiids</taxon>
        <taxon>Solanales</taxon>
        <taxon>Solanaceae</taxon>
        <taxon>Solanoideae</taxon>
        <taxon>Solaneae</taxon>
        <taxon>Solanum</taxon>
    </lineage>
</organism>
<name>A0AAF0R4U5_SOLVR</name>
<dbReference type="InterPro" id="IPR058680">
    <property type="entry name" value="NBD_SMAX1-like"/>
</dbReference>
<dbReference type="PROSITE" id="PS51903">
    <property type="entry name" value="CLP_R"/>
    <property type="match status" value="1"/>
</dbReference>
<dbReference type="SUPFAM" id="SSF81923">
    <property type="entry name" value="Double Clp-N motif"/>
    <property type="match status" value="1"/>
</dbReference>
<dbReference type="InterPro" id="IPR004176">
    <property type="entry name" value="Clp_R_N"/>
</dbReference>
<sequence length="824" mass="91805">MRTNVSFQQALTVESSSIVKQALSLAKRRGHSHVTPLHVASAMLVSSSSTLLRKACFQTNSHPIQYKALELCFNVALNRLPTSASNPILEPHVHPPFLSNALVAAFKRAQAYQRRGSVENQQQQQHLKVEIDQLVISILDDPSVSRVMSEAGFSSIQLKTNVEHAISSENSTKPMVIASGNNLKLSLCKSGDDPSVSRVMREAGFSSIQLKTNVEHAISSEISWKNSSKLMVIPPGDNLKLSLGKSSDDQIKNDDVMSVIEAMMNKKRRNTVIVAECLANAEEVVRGVVDKFDKGEVSSHMKHVQFISVPLSTLRNVSKEEFEAKIRELRILLKSCIHRGVVLYLGDLEWISEFWTKVHNEQKNNYMILELSRLLCGEMSENGRLWLMGIASFPTYTKCKTGCPSLRTLWDLHPLTLPVVSLDLNLNLERPHPWAMLLRLFKNDDSSVHKHDHNFIDKGLFSPSSSSPCSSTSISSSSKKEHQFLNTKPELLSNPNSIPNSASSSEASGHIEHLELCCSDSPEMLLHSCQILQKCTHSSTFLNSSSNVKILCKALEKVVPWQKDIIHDIVSTILERRHKKEETWLLFLGVDSHGKEKISKELAKIIFGSQDCFISIGLSTFSSSTRTDSTDQEVNNKRSRDEQGRSYLERFTNAIQENPRRVFFMEDMDQVDSFSQKGIQKAIESGKLTLPNACAQATPNTASNSFAVFDMGFAGLKLVVFDMGFVGLKLVAFNMCFAGLKLVVFDVGFAGLKLFMVGIPQNWNLRLLLVPSSVVLALLQHVRNSELGFMFFLATKESKGQPKYTKYPANAGFGEELQPKGYDV</sequence>
<protein>
    <recommendedName>
        <fullName evidence="4">Clp R domain-containing protein</fullName>
    </recommendedName>
</protein>
<dbReference type="Pfam" id="PF23569">
    <property type="entry name" value="NBD_SMAX1"/>
    <property type="match status" value="1"/>
</dbReference>
<dbReference type="SUPFAM" id="SSF52540">
    <property type="entry name" value="P-loop containing nucleoside triphosphate hydrolases"/>
    <property type="match status" value="1"/>
</dbReference>
<keyword evidence="6" id="KW-1185">Reference proteome</keyword>
<dbReference type="InterPro" id="IPR036628">
    <property type="entry name" value="Clp_N_dom_sf"/>
</dbReference>
<evidence type="ECO:0000313" key="6">
    <source>
        <dbReference type="Proteomes" id="UP001234989"/>
    </source>
</evidence>
<reference evidence="5" key="1">
    <citation type="submission" date="2023-08" db="EMBL/GenBank/DDBJ databases">
        <title>A de novo genome assembly of Solanum verrucosum Schlechtendal, a Mexican diploid species geographically isolated from the other diploid A-genome species in potato relatives.</title>
        <authorList>
            <person name="Hosaka K."/>
        </authorList>
    </citation>
    <scope>NUCLEOTIDE SEQUENCE</scope>
    <source>
        <tissue evidence="5">Young leaves</tissue>
    </source>
</reference>
<proteinExistence type="inferred from homology"/>
<dbReference type="PANTHER" id="PTHR43572:SF63">
    <property type="entry name" value="PROTEIN SMAX1-LIKE 3-LIKE"/>
    <property type="match status" value="1"/>
</dbReference>
<dbReference type="EMBL" id="CP133616">
    <property type="protein sequence ID" value="WMV31579.1"/>
    <property type="molecule type" value="Genomic_DNA"/>
</dbReference>